<dbReference type="OrthoDB" id="3826858at2"/>
<organism evidence="2 3">
    <name type="scientific">Kribbella albertanoniae</name>
    <dbReference type="NCBI Taxonomy" id="1266829"/>
    <lineage>
        <taxon>Bacteria</taxon>
        <taxon>Bacillati</taxon>
        <taxon>Actinomycetota</taxon>
        <taxon>Actinomycetes</taxon>
        <taxon>Propionibacteriales</taxon>
        <taxon>Kribbellaceae</taxon>
        <taxon>Kribbella</taxon>
    </lineage>
</organism>
<accession>A0A4R4Q7U9</accession>
<gene>
    <name evidence="2" type="ORF">E1261_11395</name>
</gene>
<proteinExistence type="predicted"/>
<protein>
    <submittedName>
        <fullName evidence="2">Uncharacterized protein</fullName>
    </submittedName>
</protein>
<comment type="caution">
    <text evidence="2">The sequence shown here is derived from an EMBL/GenBank/DDBJ whole genome shotgun (WGS) entry which is preliminary data.</text>
</comment>
<evidence type="ECO:0000313" key="2">
    <source>
        <dbReference type="EMBL" id="TDC31277.1"/>
    </source>
</evidence>
<dbReference type="RefSeq" id="WP_132405632.1">
    <property type="nucleotide sequence ID" value="NZ_SMKA01000035.1"/>
</dbReference>
<dbReference type="AlphaFoldDB" id="A0A4R4Q7U9"/>
<evidence type="ECO:0000256" key="1">
    <source>
        <dbReference type="SAM" id="MobiDB-lite"/>
    </source>
</evidence>
<sequence length="136" mass="15470">MSRYEVIAHAKPVRRLTEPEYVALSLTSYPLDRGLRFQRLDELPDGKVAIVLQHKTSARKQDQAYAMAQRTLFQLGIPMTEVERVDLHRVTRKHGRALVRSWIGPQGPGDPAGDREPRRPKPTLPSLRAARELPTD</sequence>
<keyword evidence="3" id="KW-1185">Reference proteome</keyword>
<feature type="region of interest" description="Disordered" evidence="1">
    <location>
        <begin position="99"/>
        <end position="136"/>
    </location>
</feature>
<reference evidence="2 3" key="1">
    <citation type="submission" date="2019-03" db="EMBL/GenBank/DDBJ databases">
        <title>Draft genome sequences of novel Actinobacteria.</title>
        <authorList>
            <person name="Sahin N."/>
            <person name="Ay H."/>
            <person name="Saygin H."/>
        </authorList>
    </citation>
    <scope>NUCLEOTIDE SEQUENCE [LARGE SCALE GENOMIC DNA]</scope>
    <source>
        <strain evidence="2 3">JCM 30547</strain>
    </source>
</reference>
<dbReference type="Proteomes" id="UP000295075">
    <property type="component" value="Unassembled WGS sequence"/>
</dbReference>
<dbReference type="EMBL" id="SMKA01000035">
    <property type="protein sequence ID" value="TDC31277.1"/>
    <property type="molecule type" value="Genomic_DNA"/>
</dbReference>
<name>A0A4R4Q7U9_9ACTN</name>
<evidence type="ECO:0000313" key="3">
    <source>
        <dbReference type="Proteomes" id="UP000295075"/>
    </source>
</evidence>